<keyword evidence="3" id="KW-0540">Nuclease</keyword>
<dbReference type="EMBL" id="JAMSHJ010000005">
    <property type="protein sequence ID" value="KAI5408403.1"/>
    <property type="molecule type" value="Genomic_DNA"/>
</dbReference>
<dbReference type="AlphaFoldDB" id="A0A9D4WSQ2"/>
<proteinExistence type="predicted"/>
<evidence type="ECO:0000256" key="3">
    <source>
        <dbReference type="ARBA" id="ARBA00022722"/>
    </source>
</evidence>
<evidence type="ECO:0000256" key="6">
    <source>
        <dbReference type="ARBA" id="ARBA00022918"/>
    </source>
</evidence>
<dbReference type="Pfam" id="PF17917">
    <property type="entry name" value="RT_RNaseH"/>
    <property type="match status" value="1"/>
</dbReference>
<evidence type="ECO:0000256" key="2">
    <source>
        <dbReference type="ARBA" id="ARBA00022695"/>
    </source>
</evidence>
<sequence length="129" mass="14611">MTDLTKKEGIRWGASEQATFEGRPIAYYSKALGDRNLTKSAYGKELMAVALSIHHWRSYLMGRKFTVFYKPGLENKGVDALSRMHDSVELKSLVHYPTWLGTEEVVKEVHDDVVLKEIIAALEKGEPTK</sequence>
<name>A0A9D4WSQ2_PEA</name>
<evidence type="ECO:0000259" key="7">
    <source>
        <dbReference type="Pfam" id="PF17917"/>
    </source>
</evidence>
<dbReference type="PANTHER" id="PTHR34072:SF55">
    <property type="entry name" value="DNA_RNA POLYMERASES SUPERFAMILY PROTEIN"/>
    <property type="match status" value="1"/>
</dbReference>
<keyword evidence="4" id="KW-0255">Endonuclease</keyword>
<dbReference type="PANTHER" id="PTHR34072">
    <property type="entry name" value="ENZYMATIC POLYPROTEIN-RELATED"/>
    <property type="match status" value="1"/>
</dbReference>
<keyword evidence="5" id="KW-0378">Hydrolase</keyword>
<keyword evidence="6" id="KW-0695">RNA-directed DNA polymerase</keyword>
<evidence type="ECO:0000256" key="4">
    <source>
        <dbReference type="ARBA" id="ARBA00022759"/>
    </source>
</evidence>
<organism evidence="8 9">
    <name type="scientific">Pisum sativum</name>
    <name type="common">Garden pea</name>
    <name type="synonym">Lathyrus oleraceus</name>
    <dbReference type="NCBI Taxonomy" id="3888"/>
    <lineage>
        <taxon>Eukaryota</taxon>
        <taxon>Viridiplantae</taxon>
        <taxon>Streptophyta</taxon>
        <taxon>Embryophyta</taxon>
        <taxon>Tracheophyta</taxon>
        <taxon>Spermatophyta</taxon>
        <taxon>Magnoliopsida</taxon>
        <taxon>eudicotyledons</taxon>
        <taxon>Gunneridae</taxon>
        <taxon>Pentapetalae</taxon>
        <taxon>rosids</taxon>
        <taxon>fabids</taxon>
        <taxon>Fabales</taxon>
        <taxon>Fabaceae</taxon>
        <taxon>Papilionoideae</taxon>
        <taxon>50 kb inversion clade</taxon>
        <taxon>NPAAA clade</taxon>
        <taxon>Hologalegina</taxon>
        <taxon>IRL clade</taxon>
        <taxon>Fabeae</taxon>
        <taxon>Lathyrus</taxon>
    </lineage>
</organism>
<dbReference type="SUPFAM" id="SSF56672">
    <property type="entry name" value="DNA/RNA polymerases"/>
    <property type="match status" value="1"/>
</dbReference>
<evidence type="ECO:0000313" key="9">
    <source>
        <dbReference type="Proteomes" id="UP001058974"/>
    </source>
</evidence>
<feature type="domain" description="Reverse transcriptase RNase H-like" evidence="7">
    <location>
        <begin position="22"/>
        <end position="68"/>
    </location>
</feature>
<evidence type="ECO:0000256" key="5">
    <source>
        <dbReference type="ARBA" id="ARBA00022801"/>
    </source>
</evidence>
<dbReference type="InterPro" id="IPR041373">
    <property type="entry name" value="RT_RNaseH"/>
</dbReference>
<evidence type="ECO:0000313" key="8">
    <source>
        <dbReference type="EMBL" id="KAI5408403.1"/>
    </source>
</evidence>
<comment type="caution">
    <text evidence="8">The sequence shown here is derived from an EMBL/GenBank/DDBJ whole genome shotgun (WGS) entry which is preliminary data.</text>
</comment>
<evidence type="ECO:0000256" key="1">
    <source>
        <dbReference type="ARBA" id="ARBA00022679"/>
    </source>
</evidence>
<keyword evidence="9" id="KW-1185">Reference proteome</keyword>
<dbReference type="Gramene" id="Psat05G0429200-T1">
    <property type="protein sequence ID" value="KAI5408403.1"/>
    <property type="gene ID" value="KIW84_054292"/>
</dbReference>
<gene>
    <name evidence="8" type="ORF">KIW84_054292</name>
</gene>
<keyword evidence="1" id="KW-0808">Transferase</keyword>
<reference evidence="8 9" key="1">
    <citation type="journal article" date="2022" name="Nat. Genet.">
        <title>Improved pea reference genome and pan-genome highlight genomic features and evolutionary characteristics.</title>
        <authorList>
            <person name="Yang T."/>
            <person name="Liu R."/>
            <person name="Luo Y."/>
            <person name="Hu S."/>
            <person name="Wang D."/>
            <person name="Wang C."/>
            <person name="Pandey M.K."/>
            <person name="Ge S."/>
            <person name="Xu Q."/>
            <person name="Li N."/>
            <person name="Li G."/>
            <person name="Huang Y."/>
            <person name="Saxena R.K."/>
            <person name="Ji Y."/>
            <person name="Li M."/>
            <person name="Yan X."/>
            <person name="He Y."/>
            <person name="Liu Y."/>
            <person name="Wang X."/>
            <person name="Xiang C."/>
            <person name="Varshney R.K."/>
            <person name="Ding H."/>
            <person name="Gao S."/>
            <person name="Zong X."/>
        </authorList>
    </citation>
    <scope>NUCLEOTIDE SEQUENCE [LARGE SCALE GENOMIC DNA]</scope>
    <source>
        <strain evidence="8 9">cv. Zhongwan 6</strain>
    </source>
</reference>
<keyword evidence="2" id="KW-0548">Nucleotidyltransferase</keyword>
<dbReference type="Gene3D" id="3.10.20.370">
    <property type="match status" value="1"/>
</dbReference>
<dbReference type="InterPro" id="IPR043502">
    <property type="entry name" value="DNA/RNA_pol_sf"/>
</dbReference>
<protein>
    <recommendedName>
        <fullName evidence="7">Reverse transcriptase RNase H-like domain-containing protein</fullName>
    </recommendedName>
</protein>
<dbReference type="Proteomes" id="UP001058974">
    <property type="component" value="Chromosome 5"/>
</dbReference>
<accession>A0A9D4WSQ2</accession>